<dbReference type="STRING" id="1385512.N784_09535"/>
<dbReference type="eggNOG" id="ENOG5032TRG">
    <property type="taxonomic scope" value="Bacteria"/>
</dbReference>
<evidence type="ECO:0000256" key="1">
    <source>
        <dbReference type="SAM" id="Coils"/>
    </source>
</evidence>
<evidence type="ECO:0000313" key="2">
    <source>
        <dbReference type="EMBL" id="KGX85272.1"/>
    </source>
</evidence>
<gene>
    <name evidence="2" type="ORF">N784_09535</name>
</gene>
<dbReference type="InterPro" id="IPR035945">
    <property type="entry name" value="YhaI-like_sf"/>
</dbReference>
<dbReference type="Proteomes" id="UP000030401">
    <property type="component" value="Unassembled WGS sequence"/>
</dbReference>
<dbReference type="EMBL" id="AVPG01000024">
    <property type="protein sequence ID" value="KGX85272.1"/>
    <property type="molecule type" value="Genomic_DNA"/>
</dbReference>
<sequence length="130" mass="14910">MGALQQFKGENISVELHEDKTGKLALRIRLLSQMIDGEKHPFKKMVVEKELTEAEYAELLALLDDLEGQYEEQKEAGLLDFTALLLHFAGMLNVKLHPDYTIKALKQEGLYLELMKEFSAVRWKIDVSEC</sequence>
<dbReference type="Gene3D" id="1.10.3750.10">
    <property type="entry name" value="YhaI-like"/>
    <property type="match status" value="1"/>
</dbReference>
<dbReference type="OrthoDB" id="2353223at2"/>
<comment type="caution">
    <text evidence="2">The sequence shown here is derived from an EMBL/GenBank/DDBJ whole genome shotgun (WGS) entry which is preliminary data.</text>
</comment>
<dbReference type="InterPro" id="IPR015058">
    <property type="entry name" value="DUF1878"/>
</dbReference>
<feature type="coiled-coil region" evidence="1">
    <location>
        <begin position="49"/>
        <end position="76"/>
    </location>
</feature>
<dbReference type="AlphaFoldDB" id="A0A0A5HNQ7"/>
<protein>
    <submittedName>
        <fullName evidence="2">Uncharacterized protein</fullName>
    </submittedName>
</protein>
<keyword evidence="1" id="KW-0175">Coiled coil</keyword>
<accession>A0A0A5HNQ7</accession>
<name>A0A0A5HNQ7_9BACI</name>
<organism evidence="2 3">
    <name type="scientific">Pontibacillus litoralis JSM 072002</name>
    <dbReference type="NCBI Taxonomy" id="1385512"/>
    <lineage>
        <taxon>Bacteria</taxon>
        <taxon>Bacillati</taxon>
        <taxon>Bacillota</taxon>
        <taxon>Bacilli</taxon>
        <taxon>Bacillales</taxon>
        <taxon>Bacillaceae</taxon>
        <taxon>Pontibacillus</taxon>
    </lineage>
</organism>
<evidence type="ECO:0000313" key="3">
    <source>
        <dbReference type="Proteomes" id="UP000030401"/>
    </source>
</evidence>
<proteinExistence type="predicted"/>
<dbReference type="SUPFAM" id="SSF109915">
    <property type="entry name" value="Hypothetical protein YhaI"/>
    <property type="match status" value="1"/>
</dbReference>
<keyword evidence="3" id="KW-1185">Reference proteome</keyword>
<dbReference type="Pfam" id="PF08963">
    <property type="entry name" value="DUF1878"/>
    <property type="match status" value="1"/>
</dbReference>
<reference evidence="2 3" key="1">
    <citation type="submission" date="2013-08" db="EMBL/GenBank/DDBJ databases">
        <authorList>
            <person name="Huang J."/>
            <person name="Wang G."/>
        </authorList>
    </citation>
    <scope>NUCLEOTIDE SEQUENCE [LARGE SCALE GENOMIC DNA]</scope>
    <source>
        <strain evidence="2 3">JSM 072002</strain>
    </source>
</reference>
<dbReference type="RefSeq" id="WP_084600255.1">
    <property type="nucleotide sequence ID" value="NZ_AVPG01000024.1"/>
</dbReference>